<evidence type="ECO:0000256" key="1">
    <source>
        <dbReference type="ARBA" id="ARBA00022801"/>
    </source>
</evidence>
<accession>A0A263CW50</accession>
<dbReference type="InterPro" id="IPR000639">
    <property type="entry name" value="Epox_hydrolase-like"/>
</dbReference>
<dbReference type="InParanoid" id="A0A263CW50"/>
<keyword evidence="4" id="KW-1185">Reference proteome</keyword>
<protein>
    <submittedName>
        <fullName evidence="3">Alpha/beta hydrolase</fullName>
    </submittedName>
</protein>
<evidence type="ECO:0000313" key="3">
    <source>
        <dbReference type="EMBL" id="OZM70362.1"/>
    </source>
</evidence>
<dbReference type="GO" id="GO:0016787">
    <property type="term" value="F:hydrolase activity"/>
    <property type="evidence" value="ECO:0007669"/>
    <property type="project" value="UniProtKB-KW"/>
</dbReference>
<dbReference type="OrthoDB" id="9812774at2"/>
<evidence type="ECO:0000313" key="4">
    <source>
        <dbReference type="Proteomes" id="UP000242444"/>
    </source>
</evidence>
<dbReference type="InterPro" id="IPR000073">
    <property type="entry name" value="AB_hydrolase_1"/>
</dbReference>
<dbReference type="RefSeq" id="WP_094865657.1">
    <property type="nucleotide sequence ID" value="NZ_NKYE01000021.1"/>
</dbReference>
<dbReference type="Pfam" id="PF00561">
    <property type="entry name" value="Abhydrolase_1"/>
    <property type="match status" value="1"/>
</dbReference>
<sequence>MFAGFSSFDRETSGATIHGVRSGSGPAVLLLHGIPQTHLMWRFVAPLLARDFTVVATDLRGYGSSGCLPGEDPRRHGMRELAREQREVMAALGHERFAVVGHDRGARCAYRMALDHPDTVTALSVLDVVPTGEVFARADAEFALGFWVWSFLAAPSPIPETMINSAPDVFVDHMLDGWAAPNHAVEAEVRSSYRQQFHDPERVATICQQYRAAATADRADDEADRDRQRKVRAPVQVLWSQQGAVEAWYDPIEMWKRWADDVDGQSLSCGHFLPEEQPDLTARLLRGFLENHIGPVSVEDTAGDS</sequence>
<proteinExistence type="predicted"/>
<name>A0A263CW50_9PSEU</name>
<organism evidence="3 4">
    <name type="scientific">Amycolatopsis antarctica</name>
    <dbReference type="NCBI Taxonomy" id="1854586"/>
    <lineage>
        <taxon>Bacteria</taxon>
        <taxon>Bacillati</taxon>
        <taxon>Actinomycetota</taxon>
        <taxon>Actinomycetes</taxon>
        <taxon>Pseudonocardiales</taxon>
        <taxon>Pseudonocardiaceae</taxon>
        <taxon>Amycolatopsis</taxon>
    </lineage>
</organism>
<dbReference type="EMBL" id="NKYE01000021">
    <property type="protein sequence ID" value="OZM70362.1"/>
    <property type="molecule type" value="Genomic_DNA"/>
</dbReference>
<dbReference type="PRINTS" id="PR00412">
    <property type="entry name" value="EPOXHYDRLASE"/>
</dbReference>
<dbReference type="AlphaFoldDB" id="A0A263CW50"/>
<dbReference type="Gene3D" id="3.40.50.1820">
    <property type="entry name" value="alpha/beta hydrolase"/>
    <property type="match status" value="1"/>
</dbReference>
<evidence type="ECO:0000259" key="2">
    <source>
        <dbReference type="Pfam" id="PF00561"/>
    </source>
</evidence>
<reference evidence="3 4" key="1">
    <citation type="submission" date="2017-07" db="EMBL/GenBank/DDBJ databases">
        <title>Amycolatopsis antarcticus sp. nov., isolated from the surface of an Antarcticus brown macroalga.</title>
        <authorList>
            <person name="Wang J."/>
            <person name="Leiva S."/>
            <person name="Huang J."/>
            <person name="Huang Y."/>
        </authorList>
    </citation>
    <scope>NUCLEOTIDE SEQUENCE [LARGE SCALE GENOMIC DNA]</scope>
    <source>
        <strain evidence="3 4">AU-G6</strain>
    </source>
</reference>
<gene>
    <name evidence="3" type="ORF">CFN78_25935</name>
</gene>
<feature type="domain" description="AB hydrolase-1" evidence="2">
    <location>
        <begin position="26"/>
        <end position="276"/>
    </location>
</feature>
<dbReference type="Proteomes" id="UP000242444">
    <property type="component" value="Unassembled WGS sequence"/>
</dbReference>
<keyword evidence="1 3" id="KW-0378">Hydrolase</keyword>
<dbReference type="SUPFAM" id="SSF53474">
    <property type="entry name" value="alpha/beta-Hydrolases"/>
    <property type="match status" value="1"/>
</dbReference>
<dbReference type="InterPro" id="IPR029058">
    <property type="entry name" value="AB_hydrolase_fold"/>
</dbReference>
<dbReference type="PANTHER" id="PTHR43329">
    <property type="entry name" value="EPOXIDE HYDROLASE"/>
    <property type="match status" value="1"/>
</dbReference>
<comment type="caution">
    <text evidence="3">The sequence shown here is derived from an EMBL/GenBank/DDBJ whole genome shotgun (WGS) entry which is preliminary data.</text>
</comment>